<dbReference type="GO" id="GO:0016020">
    <property type="term" value="C:membrane"/>
    <property type="evidence" value="ECO:0007669"/>
    <property type="project" value="InterPro"/>
</dbReference>
<gene>
    <name evidence="1" type="ORF">AMORRO_LOCUS10403</name>
</gene>
<evidence type="ECO:0000313" key="1">
    <source>
        <dbReference type="EMBL" id="CAG8660893.1"/>
    </source>
</evidence>
<comment type="caution">
    <text evidence="1">The sequence shown here is derived from an EMBL/GenBank/DDBJ whole genome shotgun (WGS) entry which is preliminary data.</text>
</comment>
<dbReference type="EMBL" id="CAJVPV010011407">
    <property type="protein sequence ID" value="CAG8660893.1"/>
    <property type="molecule type" value="Genomic_DNA"/>
</dbReference>
<dbReference type="AlphaFoldDB" id="A0A9N9E5S3"/>
<dbReference type="Proteomes" id="UP000789342">
    <property type="component" value="Unassembled WGS sequence"/>
</dbReference>
<keyword evidence="2" id="KW-1185">Reference proteome</keyword>
<organism evidence="1 2">
    <name type="scientific">Acaulospora morrowiae</name>
    <dbReference type="NCBI Taxonomy" id="94023"/>
    <lineage>
        <taxon>Eukaryota</taxon>
        <taxon>Fungi</taxon>
        <taxon>Fungi incertae sedis</taxon>
        <taxon>Mucoromycota</taxon>
        <taxon>Glomeromycotina</taxon>
        <taxon>Glomeromycetes</taxon>
        <taxon>Diversisporales</taxon>
        <taxon>Acaulosporaceae</taxon>
        <taxon>Acaulospora</taxon>
    </lineage>
</organism>
<evidence type="ECO:0000313" key="2">
    <source>
        <dbReference type="Proteomes" id="UP000789342"/>
    </source>
</evidence>
<dbReference type="SUPFAM" id="SSF48652">
    <property type="entry name" value="Tetraspanin"/>
    <property type="match status" value="1"/>
</dbReference>
<dbReference type="OrthoDB" id="2432609at2759"/>
<sequence>MAEEIKTYTPTGRIRKPAYNLIAQWIKDAWDAIDSSLIQRSFQCCGISNARDGSEEHLIFDYNYVTKNNTNSNNNHVYLSNEGLDVKVESIETYLEEKNISVRECEDDYYDNHELNYVNNWN</sequence>
<dbReference type="InterPro" id="IPR008952">
    <property type="entry name" value="Tetraspanin_EC2_sf"/>
</dbReference>
<reference evidence="1" key="1">
    <citation type="submission" date="2021-06" db="EMBL/GenBank/DDBJ databases">
        <authorList>
            <person name="Kallberg Y."/>
            <person name="Tangrot J."/>
            <person name="Rosling A."/>
        </authorList>
    </citation>
    <scope>NUCLEOTIDE SEQUENCE</scope>
    <source>
        <strain evidence="1">CL551</strain>
    </source>
</reference>
<protein>
    <submittedName>
        <fullName evidence="1">658_t:CDS:1</fullName>
    </submittedName>
</protein>
<accession>A0A9N9E5S3</accession>
<name>A0A9N9E5S3_9GLOM</name>
<proteinExistence type="predicted"/>